<evidence type="ECO:0000256" key="1">
    <source>
        <dbReference type="SAM" id="MobiDB-lite"/>
    </source>
</evidence>
<organism evidence="2 3">
    <name type="scientific">Melanomma pulvis-pyrius CBS 109.77</name>
    <dbReference type="NCBI Taxonomy" id="1314802"/>
    <lineage>
        <taxon>Eukaryota</taxon>
        <taxon>Fungi</taxon>
        <taxon>Dikarya</taxon>
        <taxon>Ascomycota</taxon>
        <taxon>Pezizomycotina</taxon>
        <taxon>Dothideomycetes</taxon>
        <taxon>Pleosporomycetidae</taxon>
        <taxon>Pleosporales</taxon>
        <taxon>Melanommataceae</taxon>
        <taxon>Melanomma</taxon>
    </lineage>
</organism>
<dbReference type="AlphaFoldDB" id="A0A6A6WW75"/>
<feature type="compositionally biased region" description="Basic and acidic residues" evidence="1">
    <location>
        <begin position="201"/>
        <end position="223"/>
    </location>
</feature>
<protein>
    <submittedName>
        <fullName evidence="2">Uncharacterized protein</fullName>
    </submittedName>
</protein>
<evidence type="ECO:0000313" key="2">
    <source>
        <dbReference type="EMBL" id="KAF2788332.1"/>
    </source>
</evidence>
<dbReference type="Proteomes" id="UP000799757">
    <property type="component" value="Unassembled WGS sequence"/>
</dbReference>
<proteinExistence type="predicted"/>
<dbReference type="EMBL" id="MU002225">
    <property type="protein sequence ID" value="KAF2788332.1"/>
    <property type="molecule type" value="Genomic_DNA"/>
</dbReference>
<gene>
    <name evidence="2" type="ORF">K505DRAFT_366567</name>
</gene>
<reference evidence="2" key="1">
    <citation type="journal article" date="2020" name="Stud. Mycol.">
        <title>101 Dothideomycetes genomes: a test case for predicting lifestyles and emergence of pathogens.</title>
        <authorList>
            <person name="Haridas S."/>
            <person name="Albert R."/>
            <person name="Binder M."/>
            <person name="Bloem J."/>
            <person name="Labutti K."/>
            <person name="Salamov A."/>
            <person name="Andreopoulos B."/>
            <person name="Baker S."/>
            <person name="Barry K."/>
            <person name="Bills G."/>
            <person name="Bluhm B."/>
            <person name="Cannon C."/>
            <person name="Castanera R."/>
            <person name="Culley D."/>
            <person name="Daum C."/>
            <person name="Ezra D."/>
            <person name="Gonzalez J."/>
            <person name="Henrissat B."/>
            <person name="Kuo A."/>
            <person name="Liang C."/>
            <person name="Lipzen A."/>
            <person name="Lutzoni F."/>
            <person name="Magnuson J."/>
            <person name="Mondo S."/>
            <person name="Nolan M."/>
            <person name="Ohm R."/>
            <person name="Pangilinan J."/>
            <person name="Park H.-J."/>
            <person name="Ramirez L."/>
            <person name="Alfaro M."/>
            <person name="Sun H."/>
            <person name="Tritt A."/>
            <person name="Yoshinaga Y."/>
            <person name="Zwiers L.-H."/>
            <person name="Turgeon B."/>
            <person name="Goodwin S."/>
            <person name="Spatafora J."/>
            <person name="Crous P."/>
            <person name="Grigoriev I."/>
        </authorList>
    </citation>
    <scope>NUCLEOTIDE SEQUENCE</scope>
    <source>
        <strain evidence="2">CBS 109.77</strain>
    </source>
</reference>
<evidence type="ECO:0000313" key="3">
    <source>
        <dbReference type="Proteomes" id="UP000799757"/>
    </source>
</evidence>
<feature type="region of interest" description="Disordered" evidence="1">
    <location>
        <begin position="190"/>
        <end position="223"/>
    </location>
</feature>
<name>A0A6A6WW75_9PLEO</name>
<keyword evidence="3" id="KW-1185">Reference proteome</keyword>
<accession>A0A6A6WW75</accession>
<sequence>MSADGLQVIERGEEMDGLTLMKMRGIVSLRRPLSQPILAASVAVNLHLTATAAARRQGLQKAAGKLEVHVEMPRRPLWQLAEGVLVRMLHQHLLGPMKMHGWLCRGPGDEAVHSTTPLAAAATACGGASDAQRGFLITFPSSGDTDSELESMQWQAAMRSPLRRPIWPAPTRSETSGYTAADHEVQNLGHPFMYVGGGSRNQEKRPRPTAGTREHDTAPKNDL</sequence>